<dbReference type="RefSeq" id="WP_005951992.1">
    <property type="nucleotide sequence ID" value="NZ_CP136423.1"/>
</dbReference>
<keyword evidence="1" id="KW-1133">Transmembrane helix</keyword>
<feature type="transmembrane region" description="Helical" evidence="1">
    <location>
        <begin position="148"/>
        <end position="169"/>
    </location>
</feature>
<dbReference type="PATRIC" id="fig|476272.21.peg.215"/>
<dbReference type="GeneID" id="86823341"/>
<keyword evidence="1" id="KW-0812">Transmembrane</keyword>
<evidence type="ECO:0008006" key="4">
    <source>
        <dbReference type="Google" id="ProtNLM"/>
    </source>
</evidence>
<feature type="transmembrane region" description="Helical" evidence="1">
    <location>
        <begin position="184"/>
        <end position="203"/>
    </location>
</feature>
<dbReference type="EMBL" id="ACBZ01000187">
    <property type="protein sequence ID" value="EEG47640.1"/>
    <property type="molecule type" value="Genomic_DNA"/>
</dbReference>
<dbReference type="Proteomes" id="UP000003100">
    <property type="component" value="Unassembled WGS sequence"/>
</dbReference>
<feature type="transmembrane region" description="Helical" evidence="1">
    <location>
        <begin position="7"/>
        <end position="27"/>
    </location>
</feature>
<evidence type="ECO:0000313" key="2">
    <source>
        <dbReference type="EMBL" id="EEG47640.1"/>
    </source>
</evidence>
<dbReference type="HOGENOM" id="CLU_111060_1_0_9"/>
<name>C0CRM5_BLAHS</name>
<dbReference type="AlphaFoldDB" id="C0CRM5"/>
<organism evidence="2 3">
    <name type="scientific">Blautia hydrogenotrophica (strain DSM 10507 / JCM 14656 / S5a33)</name>
    <name type="common">Ruminococcus hydrogenotrophicus</name>
    <dbReference type="NCBI Taxonomy" id="476272"/>
    <lineage>
        <taxon>Bacteria</taxon>
        <taxon>Bacillati</taxon>
        <taxon>Bacillota</taxon>
        <taxon>Clostridia</taxon>
        <taxon>Lachnospirales</taxon>
        <taxon>Lachnospiraceae</taxon>
        <taxon>Blautia</taxon>
    </lineage>
</organism>
<accession>C0CRM5</accession>
<feature type="transmembrane region" description="Helical" evidence="1">
    <location>
        <begin position="47"/>
        <end position="67"/>
    </location>
</feature>
<feature type="transmembrane region" description="Helical" evidence="1">
    <location>
        <begin position="117"/>
        <end position="141"/>
    </location>
</feature>
<dbReference type="InterPro" id="IPR009339">
    <property type="entry name" value="DUF998"/>
</dbReference>
<dbReference type="eggNOG" id="ENOG502ZCAM">
    <property type="taxonomic scope" value="Bacteria"/>
</dbReference>
<reference evidence="2 3" key="1">
    <citation type="submission" date="2009-01" db="EMBL/GenBank/DDBJ databases">
        <authorList>
            <person name="Fulton L."/>
            <person name="Clifton S."/>
            <person name="Fulton B."/>
            <person name="Xu J."/>
            <person name="Minx P."/>
            <person name="Pepin K.H."/>
            <person name="Johnson M."/>
            <person name="Bhonagiri V."/>
            <person name="Nash W.E."/>
            <person name="Mardis E.R."/>
            <person name="Wilson R.K."/>
        </authorList>
    </citation>
    <scope>NUCLEOTIDE SEQUENCE [LARGE SCALE GENOMIC DNA]</scope>
    <source>
        <strain evidence="3">DSM 10507 / JCM 14656 / S5a33</strain>
    </source>
</reference>
<keyword evidence="3" id="KW-1185">Reference proteome</keyword>
<feature type="transmembrane region" description="Helical" evidence="1">
    <location>
        <begin position="79"/>
        <end position="105"/>
    </location>
</feature>
<gene>
    <name evidence="2" type="ORF">RUMHYD_03539</name>
</gene>
<evidence type="ECO:0000313" key="3">
    <source>
        <dbReference type="Proteomes" id="UP000003100"/>
    </source>
</evidence>
<keyword evidence="1" id="KW-0472">Membrane</keyword>
<comment type="caution">
    <text evidence="2">The sequence shown here is derived from an EMBL/GenBank/DDBJ whole genome shotgun (WGS) entry which is preliminary data.</text>
</comment>
<dbReference type="Pfam" id="PF06197">
    <property type="entry name" value="DUF998"/>
    <property type="match status" value="1"/>
</dbReference>
<sequence>MKNNVMLILPIVFILDLLIPFTLAPAYKGYNHLTQVMSVLGNSKVPLHSVYNTWLVVFGITLAVTNFKVYAIVSEGSRLIAVILFVILLVYAIGGCILSGLFSVGEGKSLNSLSEKIHGYGSVIGFTCLTFAPLLLGIYTYKRNNIKFSIFSIGCFILALLCFSCFVMGDKPNCKNTFLAFEGLWQRLSLLFMYLPLGCLALFEK</sequence>
<protein>
    <recommendedName>
        <fullName evidence="4">DUF998 domain-containing protein</fullName>
    </recommendedName>
</protein>
<evidence type="ECO:0000256" key="1">
    <source>
        <dbReference type="SAM" id="Phobius"/>
    </source>
</evidence>
<proteinExistence type="predicted"/>
<reference evidence="2 3" key="2">
    <citation type="submission" date="2009-02" db="EMBL/GenBank/DDBJ databases">
        <title>Draft genome sequence of Blautia hydrogenotrophica DSM 10507 (Ruminococcus hydrogenotrophicus DSM 10507).</title>
        <authorList>
            <person name="Sudarsanam P."/>
            <person name="Ley R."/>
            <person name="Guruge J."/>
            <person name="Turnbaugh P.J."/>
            <person name="Mahowald M."/>
            <person name="Liep D."/>
            <person name="Gordon J."/>
        </authorList>
    </citation>
    <scope>NUCLEOTIDE SEQUENCE [LARGE SCALE GENOMIC DNA]</scope>
    <source>
        <strain evidence="3">DSM 10507 / JCM 14656 / S5a33</strain>
    </source>
</reference>